<dbReference type="PANTHER" id="PTHR47683:SF2">
    <property type="entry name" value="RNA-BINDING S4 DOMAIN-CONTAINING PROTEIN"/>
    <property type="match status" value="1"/>
</dbReference>
<keyword evidence="1" id="KW-0413">Isomerase</keyword>
<gene>
    <name evidence="14" type="ORF">ACCAA_400049</name>
</gene>
<evidence type="ECO:0000256" key="10">
    <source>
        <dbReference type="ARBA" id="ARBA00043147"/>
    </source>
</evidence>
<evidence type="ECO:0000256" key="4">
    <source>
        <dbReference type="ARBA" id="ARBA00038922"/>
    </source>
</evidence>
<dbReference type="InterPro" id="IPR002942">
    <property type="entry name" value="S4_RNA-bd"/>
</dbReference>
<feature type="compositionally biased region" description="Polar residues" evidence="12">
    <location>
        <begin position="159"/>
        <end position="168"/>
    </location>
</feature>
<dbReference type="Pfam" id="PF01479">
    <property type="entry name" value="S4"/>
    <property type="match status" value="1"/>
</dbReference>
<dbReference type="AlphaFoldDB" id="A0A1A8XRS7"/>
<proteinExistence type="predicted"/>
<dbReference type="Gene3D" id="3.30.70.1560">
    <property type="entry name" value="Alpha-L RNA-binding motif"/>
    <property type="match status" value="1"/>
</dbReference>
<dbReference type="EMBL" id="FLQX01000117">
    <property type="protein sequence ID" value="SBT07192.1"/>
    <property type="molecule type" value="Genomic_DNA"/>
</dbReference>
<name>A0A1A8XRS7_9PROT</name>
<dbReference type="GO" id="GO:0001522">
    <property type="term" value="P:pseudouridine synthesis"/>
    <property type="evidence" value="ECO:0007669"/>
    <property type="project" value="InterPro"/>
</dbReference>
<feature type="compositionally biased region" description="Polar residues" evidence="12">
    <location>
        <begin position="73"/>
        <end position="82"/>
    </location>
</feature>
<dbReference type="InterPro" id="IPR020094">
    <property type="entry name" value="TruA/RsuA/RluB/E/F_N"/>
</dbReference>
<organism evidence="14 15">
    <name type="scientific">Candidatus Accumulibacter aalborgensis</name>
    <dbReference type="NCBI Taxonomy" id="1860102"/>
    <lineage>
        <taxon>Bacteria</taxon>
        <taxon>Pseudomonadati</taxon>
        <taxon>Pseudomonadota</taxon>
        <taxon>Betaproteobacteria</taxon>
        <taxon>Candidatus Accumulibacter</taxon>
    </lineage>
</organism>
<dbReference type="InterPro" id="IPR050343">
    <property type="entry name" value="RsuA_PseudoU_synthase"/>
</dbReference>
<evidence type="ECO:0000256" key="7">
    <source>
        <dbReference type="ARBA" id="ARBA00041697"/>
    </source>
</evidence>
<dbReference type="CDD" id="cd00165">
    <property type="entry name" value="S4"/>
    <property type="match status" value="1"/>
</dbReference>
<dbReference type="Gene3D" id="3.30.70.580">
    <property type="entry name" value="Pseudouridine synthase I, catalytic domain, N-terminal subdomain"/>
    <property type="match status" value="1"/>
</dbReference>
<dbReference type="EC" id="5.4.99.21" evidence="4"/>
<evidence type="ECO:0000256" key="8">
    <source>
        <dbReference type="ARBA" id="ARBA00042843"/>
    </source>
</evidence>
<evidence type="ECO:0000256" key="5">
    <source>
        <dbReference type="ARBA" id="ARBA00039989"/>
    </source>
</evidence>
<evidence type="ECO:0000256" key="6">
    <source>
        <dbReference type="ARBA" id="ARBA00041420"/>
    </source>
</evidence>
<evidence type="ECO:0000256" key="1">
    <source>
        <dbReference type="ARBA" id="ARBA00023235"/>
    </source>
</evidence>
<dbReference type="PROSITE" id="PS50889">
    <property type="entry name" value="S4"/>
    <property type="match status" value="1"/>
</dbReference>
<reference evidence="15" key="1">
    <citation type="submission" date="2016-06" db="EMBL/GenBank/DDBJ databases">
        <authorList>
            <person name="McIlroy S.J."/>
            <person name="Karst S.M."/>
            <person name="Albertsen M."/>
        </authorList>
    </citation>
    <scope>NUCLEOTIDE SEQUENCE [LARGE SCALE GENOMIC DNA]</scope>
</reference>
<dbReference type="PANTHER" id="PTHR47683">
    <property type="entry name" value="PSEUDOURIDINE SYNTHASE FAMILY PROTEIN-RELATED"/>
    <property type="match status" value="1"/>
</dbReference>
<dbReference type="SUPFAM" id="SSF55174">
    <property type="entry name" value="Alpha-L RNA-binding motif"/>
    <property type="match status" value="1"/>
</dbReference>
<feature type="compositionally biased region" description="Basic and acidic residues" evidence="12">
    <location>
        <begin position="147"/>
        <end position="157"/>
    </location>
</feature>
<dbReference type="GO" id="GO:0160138">
    <property type="term" value="F:23S rRNA pseudouridine(2604) synthase activity"/>
    <property type="evidence" value="ECO:0007669"/>
    <property type="project" value="UniProtKB-EC"/>
</dbReference>
<evidence type="ECO:0000256" key="12">
    <source>
        <dbReference type="SAM" id="MobiDB-lite"/>
    </source>
</evidence>
<evidence type="ECO:0000256" key="2">
    <source>
        <dbReference type="ARBA" id="ARBA00036390"/>
    </source>
</evidence>
<keyword evidence="11" id="KW-0694">RNA-binding</keyword>
<dbReference type="InterPro" id="IPR020103">
    <property type="entry name" value="PsdUridine_synth_cat_dom_sf"/>
</dbReference>
<dbReference type="GO" id="GO:0003723">
    <property type="term" value="F:RNA binding"/>
    <property type="evidence" value="ECO:0007669"/>
    <property type="project" value="UniProtKB-KW"/>
</dbReference>
<dbReference type="InterPro" id="IPR042092">
    <property type="entry name" value="PsdUridine_s_RsuA/RluB/E/F_cat"/>
</dbReference>
<comment type="catalytic activity">
    <reaction evidence="3">
        <text>uridine(2604) in 23S rRNA = pseudouridine(2604) in 23S rRNA</text>
        <dbReference type="Rhea" id="RHEA:38875"/>
        <dbReference type="Rhea" id="RHEA-COMP:10093"/>
        <dbReference type="Rhea" id="RHEA-COMP:10094"/>
        <dbReference type="ChEBI" id="CHEBI:65314"/>
        <dbReference type="ChEBI" id="CHEBI:65315"/>
        <dbReference type="EC" id="5.4.99.21"/>
    </reaction>
</comment>
<evidence type="ECO:0000256" key="3">
    <source>
        <dbReference type="ARBA" id="ARBA00036535"/>
    </source>
</evidence>
<dbReference type="SUPFAM" id="SSF55120">
    <property type="entry name" value="Pseudouridine synthase"/>
    <property type="match status" value="1"/>
</dbReference>
<dbReference type="GO" id="GO:0006396">
    <property type="term" value="P:RNA processing"/>
    <property type="evidence" value="ECO:0007669"/>
    <property type="project" value="UniProtKB-ARBA"/>
</dbReference>
<feature type="region of interest" description="Disordered" evidence="12">
    <location>
        <begin position="1"/>
        <end position="196"/>
    </location>
</feature>
<accession>A0A1A8XRS7</accession>
<evidence type="ECO:0000259" key="13">
    <source>
        <dbReference type="SMART" id="SM00363"/>
    </source>
</evidence>
<feature type="domain" description="RNA-binding S4" evidence="13">
    <location>
        <begin position="196"/>
        <end position="253"/>
    </location>
</feature>
<evidence type="ECO:0000313" key="15">
    <source>
        <dbReference type="Proteomes" id="UP000199169"/>
    </source>
</evidence>
<evidence type="ECO:0000313" key="14">
    <source>
        <dbReference type="EMBL" id="SBT07192.1"/>
    </source>
</evidence>
<dbReference type="STRING" id="1860102.ACCAA_400049"/>
<sequence length="434" mass="46859">MPRSTLKLPRKTSPIDPAGESRSSTRKPIRGGSQGPRRSTAWPAKDSGPTIAAPATRPGVATKPAQSFRKDTANTTGSSGSQLDRAVPLASAERKNSADRPPPAADRGTPAGGERARIDRPGKPARVHPPRGIARSTGVRAAPPDRQAADRDERPPTDRQASVPSTAACQEAVETPHGETSTTPPGPQRGLPKESPRLSKLVSQLAQCSRREADEWIENGWVSVDGTVVNRLGARVNPKATVEIKDAASKHQIESVTIVFNKPLDPATPADEGLETAATLIRPDTRWAEDGATGTFQAAHLRGLALAGKLDAEEHGMLVFTQEGSVARRLTGGGARLEKEYHLHVEGDLVADGLDLLRHGLSLDNVKLERAQVSWLSEQQLRFVVHENRKRQIQRGCELVGLRVTDIKRVRIGGVSLGKLPPGQWRYLRPDERF</sequence>
<dbReference type="SMART" id="SM00363">
    <property type="entry name" value="S4"/>
    <property type="match status" value="1"/>
</dbReference>
<comment type="catalytic activity">
    <reaction evidence="2">
        <text>uridine(35) in tRNA(Tyr) = pseudouridine(35) in tRNA(Tyr)</text>
        <dbReference type="Rhea" id="RHEA:60556"/>
        <dbReference type="Rhea" id="RHEA-COMP:15607"/>
        <dbReference type="Rhea" id="RHEA-COMP:15608"/>
        <dbReference type="ChEBI" id="CHEBI:65314"/>
        <dbReference type="ChEBI" id="CHEBI:65315"/>
    </reaction>
</comment>
<keyword evidence="15" id="KW-1185">Reference proteome</keyword>
<evidence type="ECO:0000256" key="11">
    <source>
        <dbReference type="PROSITE-ProRule" id="PRU00182"/>
    </source>
</evidence>
<protein>
    <recommendedName>
        <fullName evidence="5">Dual-specificity RNA pseudouridine synthase RluF</fullName>
        <ecNumber evidence="4">5.4.99.21</ecNumber>
    </recommendedName>
    <alternativeName>
        <fullName evidence="7">23S rRNA pseudouridine(2604) synthase</fullName>
    </alternativeName>
    <alternativeName>
        <fullName evidence="9">Ribosomal large subunit pseudouridine synthase F</fullName>
    </alternativeName>
    <alternativeName>
        <fullName evidence="8">rRNA pseudouridylate synthase F</fullName>
    </alternativeName>
    <alternativeName>
        <fullName evidence="10">rRNA-uridine isomerase F</fullName>
    </alternativeName>
    <alternativeName>
        <fullName evidence="6">tRNA(Tyr) pseudouridine(35) synthase</fullName>
    </alternativeName>
</protein>
<dbReference type="Gene3D" id="3.10.290.10">
    <property type="entry name" value="RNA-binding S4 domain"/>
    <property type="match status" value="1"/>
</dbReference>
<dbReference type="Proteomes" id="UP000199169">
    <property type="component" value="Unassembled WGS sequence"/>
</dbReference>
<dbReference type="InterPro" id="IPR036986">
    <property type="entry name" value="S4_RNA-bd_sf"/>
</dbReference>
<evidence type="ECO:0000256" key="9">
    <source>
        <dbReference type="ARBA" id="ARBA00042890"/>
    </source>
</evidence>